<organism evidence="1 2">
    <name type="scientific">Arthrobotrys musiformis</name>
    <dbReference type="NCBI Taxonomy" id="47236"/>
    <lineage>
        <taxon>Eukaryota</taxon>
        <taxon>Fungi</taxon>
        <taxon>Dikarya</taxon>
        <taxon>Ascomycota</taxon>
        <taxon>Pezizomycotina</taxon>
        <taxon>Orbiliomycetes</taxon>
        <taxon>Orbiliales</taxon>
        <taxon>Orbiliaceae</taxon>
        <taxon>Arthrobotrys</taxon>
    </lineage>
</organism>
<evidence type="ECO:0000313" key="1">
    <source>
        <dbReference type="EMBL" id="KAK6496746.1"/>
    </source>
</evidence>
<gene>
    <name evidence="1" type="ORF">TWF481_001734</name>
</gene>
<dbReference type="InterPro" id="IPR036047">
    <property type="entry name" value="F-box-like_dom_sf"/>
</dbReference>
<dbReference type="Proteomes" id="UP001370758">
    <property type="component" value="Unassembled WGS sequence"/>
</dbReference>
<dbReference type="SUPFAM" id="SSF81383">
    <property type="entry name" value="F-box domain"/>
    <property type="match status" value="1"/>
</dbReference>
<reference evidence="1 2" key="1">
    <citation type="submission" date="2023-08" db="EMBL/GenBank/DDBJ databases">
        <authorList>
            <person name="Palmer J.M."/>
        </authorList>
    </citation>
    <scope>NUCLEOTIDE SEQUENCE [LARGE SCALE GENOMIC DNA]</scope>
    <source>
        <strain evidence="1 2">TWF481</strain>
    </source>
</reference>
<proteinExistence type="predicted"/>
<evidence type="ECO:0008006" key="3">
    <source>
        <dbReference type="Google" id="ProtNLM"/>
    </source>
</evidence>
<accession>A0AAV9VWI8</accession>
<dbReference type="AlphaFoldDB" id="A0AAV9VWI8"/>
<evidence type="ECO:0000313" key="2">
    <source>
        <dbReference type="Proteomes" id="UP001370758"/>
    </source>
</evidence>
<dbReference type="EMBL" id="JAVHJL010000010">
    <property type="protein sequence ID" value="KAK6496746.1"/>
    <property type="molecule type" value="Genomic_DNA"/>
</dbReference>
<keyword evidence="2" id="KW-1185">Reference proteome</keyword>
<protein>
    <recommendedName>
        <fullName evidence="3">F-box domain-containing protein</fullName>
    </recommendedName>
</protein>
<comment type="caution">
    <text evidence="1">The sequence shown here is derived from an EMBL/GenBank/DDBJ whole genome shotgun (WGS) entry which is preliminary data.</text>
</comment>
<sequence>MESTPHLSPLESLPQELLSAIIVHFEPETKIAFLRTSKRLYHATRPHIWHTLKAPRTRSRKDNPTKYTTTLYKLANIAKEIGVENMGFGYVKKLVFRSGDVVRHSLMFGSSDPALEGLLGIVNELLVEGKMDLQEVELYWDDINCASGEAARFFNILKEYKKLNLPQKPSIGAKMTSYFPTSKPLPSFPIGSLALECITKLQLGFPGYPNSEVELRSTPVSRSTPDIVGDIELLTNTLRGTHYLRNLSLSWKDYVTDTPASVLELPQLKELQDAITDLKNLYSLTLSGYLFHPSFFVIPPENTKVLMIKQEVSIAWWRKFAEHPFTGLEALCVSTGHAGTASTSQWLSGDDEEMVFYGSPDFEFLLGSVGIKGLKRFGSYYEWYYRPDDFETLLRKQNPGLKDFDFGELDWWYF</sequence>
<name>A0AAV9VWI8_9PEZI</name>